<protein>
    <submittedName>
        <fullName evidence="3">5587_t:CDS:1</fullName>
    </submittedName>
</protein>
<dbReference type="Proteomes" id="UP000789508">
    <property type="component" value="Unassembled WGS sequence"/>
</dbReference>
<name>A0A9N9IJZ5_9GLOM</name>
<comment type="caution">
    <text evidence="3">The sequence shown here is derived from an EMBL/GenBank/DDBJ whole genome shotgun (WGS) entry which is preliminary data.</text>
</comment>
<dbReference type="EMBL" id="CAJVPS010034542">
    <property type="protein sequence ID" value="CAG8739581.1"/>
    <property type="molecule type" value="Genomic_DNA"/>
</dbReference>
<dbReference type="AlphaFoldDB" id="A0A9N9IJZ5"/>
<dbReference type="OrthoDB" id="2377768at2759"/>
<keyword evidence="2" id="KW-0175">Coiled coil</keyword>
<feature type="non-terminal residue" evidence="3">
    <location>
        <position position="383"/>
    </location>
</feature>
<dbReference type="Pfam" id="PF00023">
    <property type="entry name" value="Ank"/>
    <property type="match status" value="1"/>
</dbReference>
<sequence>KIEYVRLFLEIDPSASRAINKINNSKESPLCIAIQNSNLHITELLLKNGAHVQITLEDCENYLKTTNDPYCPSNPVNVLERVEQPIKCGLNNGLYRILVEAGADVNTYIDNTNTRTIRDYMQSKIKASVEELQKFNPAVSKTKVIDLDEWLDNERMKHSTNSYVGHLLSLATRSDLNTFIRCSCSQILSDIGLEYREILNIYNKVKPESDNEKQERRAKLECELDDQKECLKFLIENGAKTMAELKRGVEPDFQHEQLQQLQDRLVKIREDVEKAETEAEKQQYQQQALQMLVSQNLILQNVLQRGEQTSEIQQEILQLFDQINSASIKENPISVDKFLYHFTYINPVHKTKSCENPNNYVWHNGTYINPVHKTKSCENPNDY</sequence>
<evidence type="ECO:0000313" key="4">
    <source>
        <dbReference type="Proteomes" id="UP000789508"/>
    </source>
</evidence>
<feature type="coiled-coil region" evidence="2">
    <location>
        <begin position="217"/>
        <end position="287"/>
    </location>
</feature>
<keyword evidence="1" id="KW-0040">ANK repeat</keyword>
<dbReference type="InterPro" id="IPR036770">
    <property type="entry name" value="Ankyrin_rpt-contain_sf"/>
</dbReference>
<evidence type="ECO:0000256" key="1">
    <source>
        <dbReference type="PROSITE-ProRule" id="PRU00023"/>
    </source>
</evidence>
<keyword evidence="4" id="KW-1185">Reference proteome</keyword>
<proteinExistence type="predicted"/>
<feature type="non-terminal residue" evidence="3">
    <location>
        <position position="1"/>
    </location>
</feature>
<reference evidence="3" key="1">
    <citation type="submission" date="2021-06" db="EMBL/GenBank/DDBJ databases">
        <authorList>
            <person name="Kallberg Y."/>
            <person name="Tangrot J."/>
            <person name="Rosling A."/>
        </authorList>
    </citation>
    <scope>NUCLEOTIDE SEQUENCE</scope>
    <source>
        <strain evidence="3">FL130A</strain>
    </source>
</reference>
<dbReference type="InterPro" id="IPR002110">
    <property type="entry name" value="Ankyrin_rpt"/>
</dbReference>
<organism evidence="3 4">
    <name type="scientific">Ambispora leptoticha</name>
    <dbReference type="NCBI Taxonomy" id="144679"/>
    <lineage>
        <taxon>Eukaryota</taxon>
        <taxon>Fungi</taxon>
        <taxon>Fungi incertae sedis</taxon>
        <taxon>Mucoromycota</taxon>
        <taxon>Glomeromycotina</taxon>
        <taxon>Glomeromycetes</taxon>
        <taxon>Archaeosporales</taxon>
        <taxon>Ambisporaceae</taxon>
        <taxon>Ambispora</taxon>
    </lineage>
</organism>
<dbReference type="Gene3D" id="1.25.40.20">
    <property type="entry name" value="Ankyrin repeat-containing domain"/>
    <property type="match status" value="1"/>
</dbReference>
<dbReference type="SUPFAM" id="SSF48403">
    <property type="entry name" value="Ankyrin repeat"/>
    <property type="match status" value="1"/>
</dbReference>
<dbReference type="PROSITE" id="PS50088">
    <property type="entry name" value="ANK_REPEAT"/>
    <property type="match status" value="1"/>
</dbReference>
<gene>
    <name evidence="3" type="ORF">ALEPTO_LOCUS12909</name>
</gene>
<evidence type="ECO:0000256" key="2">
    <source>
        <dbReference type="SAM" id="Coils"/>
    </source>
</evidence>
<accession>A0A9N9IJZ5</accession>
<evidence type="ECO:0000313" key="3">
    <source>
        <dbReference type="EMBL" id="CAG8739581.1"/>
    </source>
</evidence>
<feature type="repeat" description="ANK" evidence="1">
    <location>
        <begin position="25"/>
        <end position="57"/>
    </location>
</feature>